<feature type="region of interest" description="Disordered" evidence="1">
    <location>
        <begin position="312"/>
        <end position="346"/>
    </location>
</feature>
<evidence type="ECO:0000256" key="1">
    <source>
        <dbReference type="SAM" id="MobiDB-lite"/>
    </source>
</evidence>
<accession>A0A8H7C9C5</accession>
<gene>
    <name evidence="2" type="ORF">Agabi119p4_6227</name>
</gene>
<evidence type="ECO:0000313" key="2">
    <source>
        <dbReference type="EMBL" id="KAF7770253.1"/>
    </source>
</evidence>
<feature type="region of interest" description="Disordered" evidence="1">
    <location>
        <begin position="473"/>
        <end position="492"/>
    </location>
</feature>
<proteinExistence type="predicted"/>
<feature type="compositionally biased region" description="Low complexity" evidence="1">
    <location>
        <begin position="317"/>
        <end position="331"/>
    </location>
</feature>
<sequence length="681" mass="77530">MRISDAQLIGELDTTYLSADNKNLHLRKGERLVISTPNADYLPHVNLGNQVVSMCVDGRWGAEDWGQWPQWYFDGQEHFPYILRKPAKKDLDSHPLRRLWWNISESDFQRDPGSKSFGMLLPNIAQELYDIRTNLIKEVEACVCSNALDYQKLHDCATKMRHCVSSLYYTPQPFTSAHLTTIAAQRYCLELRAILDKITIHRKSIPSPDSPSVFSADRPPPVDNTRLGCISDRVPVLCELHEKGIPIWYVRPSSEVSFSTNIVKQAPTIRPAHCGIETKRWPGAPIFYQGPLSRQIHAGIENWQPGNLQLNLLGRGSQSESSTEASQQKSTQKSHRSQPYSKEKAVTRTTLKKPNLSVNLDLFKDPDTPYFPKLLDSWKKALTEVKIDILRVIDHPDAKLFRGFAFPPRGIFCIGDEERILEYMLGWLVIRSGWMNVLSDPSYLAPLPNSQQWRTYLREVALDLELVRPDNRRQASGTAATSSSSHSARRGGKLKEAAKEIFTQPLPRKEDVQILTWNSRIVWRRTGGPDFPAIDRQRLVWDAEEHGFCAELTTLDHLIMRSAWLTDEGRKIRSLKISAMWPDGGVANLSLPSESIGVAAEDWVKRCPYVEAFRKIVMDWPGDIPRVLAQLSFVISTVNGLDRWDKPMMEKVERLAAAHYCQVFFDHFGRAPCIPRIFPVG</sequence>
<comment type="caution">
    <text evidence="2">The sequence shown here is derived from an EMBL/GenBank/DDBJ whole genome shotgun (WGS) entry which is preliminary data.</text>
</comment>
<dbReference type="EMBL" id="JABXXO010000009">
    <property type="protein sequence ID" value="KAF7770253.1"/>
    <property type="molecule type" value="Genomic_DNA"/>
</dbReference>
<name>A0A8H7C9C5_AGABI</name>
<dbReference type="Proteomes" id="UP000629468">
    <property type="component" value="Unassembled WGS sequence"/>
</dbReference>
<evidence type="ECO:0000313" key="3">
    <source>
        <dbReference type="Proteomes" id="UP000629468"/>
    </source>
</evidence>
<dbReference type="AlphaFoldDB" id="A0A8H7C9C5"/>
<protein>
    <submittedName>
        <fullName evidence="2">Uncharacterized protein</fullName>
    </submittedName>
</protein>
<organism evidence="2 3">
    <name type="scientific">Agaricus bisporus var. burnettii</name>
    <dbReference type="NCBI Taxonomy" id="192524"/>
    <lineage>
        <taxon>Eukaryota</taxon>
        <taxon>Fungi</taxon>
        <taxon>Dikarya</taxon>
        <taxon>Basidiomycota</taxon>
        <taxon>Agaricomycotina</taxon>
        <taxon>Agaricomycetes</taxon>
        <taxon>Agaricomycetidae</taxon>
        <taxon>Agaricales</taxon>
        <taxon>Agaricineae</taxon>
        <taxon>Agaricaceae</taxon>
        <taxon>Agaricus</taxon>
    </lineage>
</organism>
<reference evidence="2 3" key="1">
    <citation type="journal article" name="Sci. Rep.">
        <title>Telomere-to-telomere assembled and centromere annotated genomes of the two main subspecies of the button mushroom Agaricus bisporus reveal especially polymorphic chromosome ends.</title>
        <authorList>
            <person name="Sonnenberg A.S.M."/>
            <person name="Sedaghat-Telgerd N."/>
            <person name="Lavrijssen B."/>
            <person name="Ohm R.A."/>
            <person name="Hendrickx P.M."/>
            <person name="Scholtmeijer K."/>
            <person name="Baars J.J.P."/>
            <person name="van Peer A."/>
        </authorList>
    </citation>
    <scope>NUCLEOTIDE SEQUENCE [LARGE SCALE GENOMIC DNA]</scope>
    <source>
        <strain evidence="2 3">H119_p4</strain>
    </source>
</reference>
<feature type="compositionally biased region" description="Low complexity" evidence="1">
    <location>
        <begin position="474"/>
        <end position="486"/>
    </location>
</feature>